<accession>A0ABT6W2A9</accession>
<comment type="catalytic activity">
    <reaction evidence="5">
        <text>a 2'-deoxyadenosine in DNA + S-adenosyl-L-methionine = an N(6)-methyl-2'-deoxyadenosine in DNA + S-adenosyl-L-homocysteine + H(+)</text>
        <dbReference type="Rhea" id="RHEA:15197"/>
        <dbReference type="Rhea" id="RHEA-COMP:12418"/>
        <dbReference type="Rhea" id="RHEA-COMP:12419"/>
        <dbReference type="ChEBI" id="CHEBI:15378"/>
        <dbReference type="ChEBI" id="CHEBI:57856"/>
        <dbReference type="ChEBI" id="CHEBI:59789"/>
        <dbReference type="ChEBI" id="CHEBI:90615"/>
        <dbReference type="ChEBI" id="CHEBI:90616"/>
        <dbReference type="EC" id="2.1.1.72"/>
    </reaction>
</comment>
<dbReference type="InterPro" id="IPR001849">
    <property type="entry name" value="PH_domain"/>
</dbReference>
<dbReference type="RefSeq" id="WP_271323130.1">
    <property type="nucleotide sequence ID" value="NZ_JAAGKO020000020.1"/>
</dbReference>
<reference evidence="7 8" key="1">
    <citation type="submission" date="2023-05" db="EMBL/GenBank/DDBJ databases">
        <title>Streptantibioticus silvisoli sp. nov., acidotolerant actinomycetes 1 from pine litter.</title>
        <authorList>
            <person name="Swiecimska M."/>
            <person name="Golinska P."/>
            <person name="Sangal V."/>
            <person name="Wachnowicz B."/>
            <person name="Goodfellow M."/>
        </authorList>
    </citation>
    <scope>NUCLEOTIDE SEQUENCE [LARGE SCALE GENOMIC DNA]</scope>
    <source>
        <strain evidence="7 8">SL54</strain>
    </source>
</reference>
<evidence type="ECO:0000256" key="1">
    <source>
        <dbReference type="ARBA" id="ARBA00011900"/>
    </source>
</evidence>
<dbReference type="PRINTS" id="PR00507">
    <property type="entry name" value="N12N6MTFRASE"/>
</dbReference>
<dbReference type="SUPFAM" id="SSF53335">
    <property type="entry name" value="S-adenosyl-L-methionine-dependent methyltransferases"/>
    <property type="match status" value="1"/>
</dbReference>
<name>A0ABT6W2A9_9ACTN</name>
<sequence>MSTARTLVTDTVATAGGLLPYDLLVRIKEGKEQSCAKPADYRLFAKGEFVRDAAERSWGYLRGVWAAYQDALARDGADDDTGVHAVGLTTERWLLPLFEQLGFGALPVVPAPGLPAHDHTKDFPVSHMWAHVPVHLTGWNVPLDTRTPHVATQAPQSMVQEYLNRSGDKALWGVLSNGRQLRLLRESASLIGSAFIEFDLQAIFEGKRSDDFVLLWRLLHRTRFEGDPAASCPLEKWRTEAIDSGTRALKELRKGVETALTVIGSGLITHPDNVELRDALHTRALSVRDLHPALLRLVYRLLFLFVTEDRGLLLHPGAGDIARDRYEKYFSTDRLRRLARRAGSPHSDQWEALTLVIKGLGEPGGRPELGLPALGGLFEPTSADGMLDGLALTNESLYEAVRALAVIFDAKLSRPRKVDYRHLGADELGSVYESLLELEPRQDDDGSYVLKKLDGNDRKTSGSYYTPSPLIDCLLDSALDPVIERAVRSGTTREERKAALLALTVCDPACGSGHFLVAAARRIARRLAEIETDDPEPGAEDVRSALREVISRCVYGVDLNPMAVELAKVSLWIEAMKPGRPLTFLDAHIKHGNGLLGTTPKLLAGGLPDEAFKVLEGDESKAVRNLKARNASERERWLAALRRGASQDALFSEQHALEISNAAITRATLGITTSPSEELEDVQNQARAYHELTTSNDYLRALRLADAWCAAFVWEKTERTDGTRRADEALPPALTTDSLLALHSADGGASLSAGTVEKVARLREEYHFFHWHLEFPEVFRVPADPEAPGVDERTGWKGGFSCVLGNPPWETLEFKTEEYFATSAPEIAKASNQAARQRLIDQLVDSAEEADRLLHRQYVADRRLSDGYSHLARWSGRNPLAARGKLNTYPLFAEAASHGIASTGRFGLVLPTGIATDATTAPFFSDLVRTSRLASFLDFENEAFILSRDVHHSVRFSLLTVAGRGERVDSASFAFGTRYMEDLDERRFAMPPEEILLVNPNTGTLPVFRTRRDAEITLGIYRRIPVLLKEPDAEGRGGSNPWGLTFRQGLFNMASDSHLFRGRKELEGEGWKLKGNIFTHPSDGRRYLPLYEAKMLHHFDHRLGTFEGQTQAQANVGTLPRVTAEQQDDPEFAPMPRYWVPEFDVYSGNRDKKGNRIMWPGVASRLAEREWWNGWLVGWRDIARSTDTRTTIATVLPPYGVGHTSPLMFPANAKAAALLQACMSSYVFDYVIRQKIAGTHLTYGYLYQLPVPELSDFAEVPGGAKWFIDRVAELAWTSRDLTDFANDLGYSGMPFRWSDDRRALLRAELDAALFHMYGISRADVDYVMETFPTVKKREETLCGTYRTKDLILDIYDRMAKAREAGRAYQTVLDPPPGQGPRHES</sequence>
<keyword evidence="4" id="KW-0949">S-adenosyl-L-methionine</keyword>
<dbReference type="Gene3D" id="3.40.50.150">
    <property type="entry name" value="Vaccinia Virus protein VP39"/>
    <property type="match status" value="2"/>
</dbReference>
<comment type="caution">
    <text evidence="7">The sequence shown here is derived from an EMBL/GenBank/DDBJ whole genome shotgun (WGS) entry which is preliminary data.</text>
</comment>
<organism evidence="7 8">
    <name type="scientific">Streptantibioticus silvisoli</name>
    <dbReference type="NCBI Taxonomy" id="2705255"/>
    <lineage>
        <taxon>Bacteria</taxon>
        <taxon>Bacillati</taxon>
        <taxon>Actinomycetota</taxon>
        <taxon>Actinomycetes</taxon>
        <taxon>Kitasatosporales</taxon>
        <taxon>Streptomycetaceae</taxon>
        <taxon>Streptantibioticus</taxon>
    </lineage>
</organism>
<proteinExistence type="predicted"/>
<keyword evidence="2 7" id="KW-0489">Methyltransferase</keyword>
<dbReference type="EMBL" id="JAAGKO020000020">
    <property type="protein sequence ID" value="MDI5964112.1"/>
    <property type="molecule type" value="Genomic_DNA"/>
</dbReference>
<dbReference type="InterPro" id="IPR050953">
    <property type="entry name" value="N4_N6_ade-DNA_methylase"/>
</dbReference>
<evidence type="ECO:0000256" key="5">
    <source>
        <dbReference type="ARBA" id="ARBA00047942"/>
    </source>
</evidence>
<protein>
    <recommendedName>
        <fullName evidence="1">site-specific DNA-methyltransferase (adenine-specific)</fullName>
        <ecNumber evidence="1">2.1.1.72</ecNumber>
    </recommendedName>
</protein>
<dbReference type="Pfam" id="PF07669">
    <property type="entry name" value="Eco57I"/>
    <property type="match status" value="1"/>
</dbReference>
<dbReference type="EC" id="2.1.1.72" evidence="1"/>
<evidence type="ECO:0000256" key="3">
    <source>
        <dbReference type="ARBA" id="ARBA00022679"/>
    </source>
</evidence>
<dbReference type="Proteomes" id="UP001156398">
    <property type="component" value="Unassembled WGS sequence"/>
</dbReference>
<keyword evidence="3" id="KW-0808">Transferase</keyword>
<evidence type="ECO:0000313" key="7">
    <source>
        <dbReference type="EMBL" id="MDI5964112.1"/>
    </source>
</evidence>
<dbReference type="GO" id="GO:0032259">
    <property type="term" value="P:methylation"/>
    <property type="evidence" value="ECO:0007669"/>
    <property type="project" value="UniProtKB-KW"/>
</dbReference>
<gene>
    <name evidence="7" type="ORF">POF43_015540</name>
</gene>
<evidence type="ECO:0000256" key="4">
    <source>
        <dbReference type="ARBA" id="ARBA00022691"/>
    </source>
</evidence>
<evidence type="ECO:0000313" key="8">
    <source>
        <dbReference type="Proteomes" id="UP001156398"/>
    </source>
</evidence>
<feature type="domain" description="PH" evidence="6">
    <location>
        <begin position="612"/>
        <end position="646"/>
    </location>
</feature>
<keyword evidence="8" id="KW-1185">Reference proteome</keyword>
<dbReference type="InterPro" id="IPR029063">
    <property type="entry name" value="SAM-dependent_MTases_sf"/>
</dbReference>
<dbReference type="PANTHER" id="PTHR33841">
    <property type="entry name" value="DNA METHYLTRANSFERASE YEEA-RELATED"/>
    <property type="match status" value="1"/>
</dbReference>
<evidence type="ECO:0000259" key="6">
    <source>
        <dbReference type="PROSITE" id="PS50003"/>
    </source>
</evidence>
<evidence type="ECO:0000256" key="2">
    <source>
        <dbReference type="ARBA" id="ARBA00022603"/>
    </source>
</evidence>
<dbReference type="InterPro" id="IPR011639">
    <property type="entry name" value="MethylTrfase_TaqI-like_dom"/>
</dbReference>
<dbReference type="PROSITE" id="PS50003">
    <property type="entry name" value="PH_DOMAIN"/>
    <property type="match status" value="1"/>
</dbReference>
<dbReference type="PANTHER" id="PTHR33841:SF1">
    <property type="entry name" value="DNA METHYLTRANSFERASE A"/>
    <property type="match status" value="1"/>
</dbReference>
<dbReference type="GO" id="GO:0008168">
    <property type="term" value="F:methyltransferase activity"/>
    <property type="evidence" value="ECO:0007669"/>
    <property type="project" value="UniProtKB-KW"/>
</dbReference>